<evidence type="ECO:0000256" key="3">
    <source>
        <dbReference type="ARBA" id="ARBA00023125"/>
    </source>
</evidence>
<dbReference type="InterPro" id="IPR039538">
    <property type="entry name" value="BetI_C"/>
</dbReference>
<organism evidence="7 8">
    <name type="scientific">Microbacterium oxydans</name>
    <dbReference type="NCBI Taxonomy" id="82380"/>
    <lineage>
        <taxon>Bacteria</taxon>
        <taxon>Bacillati</taxon>
        <taxon>Actinomycetota</taxon>
        <taxon>Actinomycetes</taxon>
        <taxon>Micrococcales</taxon>
        <taxon>Microbacteriaceae</taxon>
        <taxon>Microbacterium</taxon>
    </lineage>
</organism>
<dbReference type="InterPro" id="IPR036271">
    <property type="entry name" value="Tet_transcr_reg_TetR-rel_C_sf"/>
</dbReference>
<dbReference type="EMBL" id="CP031422">
    <property type="protein sequence ID" value="AZS39837.1"/>
    <property type="molecule type" value="Genomic_DNA"/>
</dbReference>
<evidence type="ECO:0000256" key="1">
    <source>
        <dbReference type="ARBA" id="ARBA00022491"/>
    </source>
</evidence>
<evidence type="ECO:0000256" key="4">
    <source>
        <dbReference type="ARBA" id="ARBA00023163"/>
    </source>
</evidence>
<evidence type="ECO:0000256" key="2">
    <source>
        <dbReference type="ARBA" id="ARBA00023015"/>
    </source>
</evidence>
<evidence type="ECO:0000313" key="8">
    <source>
        <dbReference type="Proteomes" id="UP000274841"/>
    </source>
</evidence>
<dbReference type="AlphaFoldDB" id="A0A3S9WIZ3"/>
<dbReference type="Pfam" id="PF13977">
    <property type="entry name" value="TetR_C_6"/>
    <property type="match status" value="1"/>
</dbReference>
<dbReference type="SUPFAM" id="SSF48498">
    <property type="entry name" value="Tetracyclin repressor-like, C-terminal domain"/>
    <property type="match status" value="1"/>
</dbReference>
<gene>
    <name evidence="7" type="primary">mtrR_2</name>
    <name evidence="7" type="ORF">CVS54_01150</name>
</gene>
<dbReference type="Proteomes" id="UP000274841">
    <property type="component" value="Chromosome"/>
</dbReference>
<dbReference type="PROSITE" id="PS50977">
    <property type="entry name" value="HTH_TETR_2"/>
    <property type="match status" value="1"/>
</dbReference>
<evidence type="ECO:0000256" key="5">
    <source>
        <dbReference type="PROSITE-ProRule" id="PRU00335"/>
    </source>
</evidence>
<accession>A0A3S9WIZ3</accession>
<dbReference type="Pfam" id="PF00440">
    <property type="entry name" value="TetR_N"/>
    <property type="match status" value="1"/>
</dbReference>
<dbReference type="InterPro" id="IPR001647">
    <property type="entry name" value="HTH_TetR"/>
</dbReference>
<dbReference type="PRINTS" id="PR00455">
    <property type="entry name" value="HTHTETR"/>
</dbReference>
<keyword evidence="2" id="KW-0805">Transcription regulation</keyword>
<dbReference type="InterPro" id="IPR050109">
    <property type="entry name" value="HTH-type_TetR-like_transc_reg"/>
</dbReference>
<feature type="domain" description="HTH tetR-type" evidence="6">
    <location>
        <begin position="8"/>
        <end position="68"/>
    </location>
</feature>
<dbReference type="GO" id="GO:0000976">
    <property type="term" value="F:transcription cis-regulatory region binding"/>
    <property type="evidence" value="ECO:0007669"/>
    <property type="project" value="TreeGrafter"/>
</dbReference>
<evidence type="ECO:0000259" key="6">
    <source>
        <dbReference type="PROSITE" id="PS50977"/>
    </source>
</evidence>
<keyword evidence="1" id="KW-0678">Repressor</keyword>
<proteinExistence type="predicted"/>
<dbReference type="Gene3D" id="1.10.357.10">
    <property type="entry name" value="Tetracycline Repressor, domain 2"/>
    <property type="match status" value="1"/>
</dbReference>
<dbReference type="PANTHER" id="PTHR30055:SF234">
    <property type="entry name" value="HTH-TYPE TRANSCRIPTIONAL REGULATOR BETI"/>
    <property type="match status" value="1"/>
</dbReference>
<evidence type="ECO:0000313" key="7">
    <source>
        <dbReference type="EMBL" id="AZS39837.1"/>
    </source>
</evidence>
<protein>
    <submittedName>
        <fullName evidence="7">HTH-type transcriptional regulator MtrR</fullName>
    </submittedName>
</protein>
<keyword evidence="3 5" id="KW-0238">DNA-binding</keyword>
<sequence>MPKIVDHEERRTHIADAATQVIIRVGFDNLTMREIATEAGYAHGAIARYFPDKRSVLTAAFLRLYSLANDRIHARIEGVRGLEALERMCREILPYSPNGPLYAKVVIAFWDHASQDDEVTRIHRVNNLHWRDLFRECLIEARDDGELADGIDIETAVNEIASRNAGWQMISVLMPDSAGDGRLNDGLDALLSTLRRPSVPPAR</sequence>
<dbReference type="PANTHER" id="PTHR30055">
    <property type="entry name" value="HTH-TYPE TRANSCRIPTIONAL REGULATOR RUTR"/>
    <property type="match status" value="1"/>
</dbReference>
<name>A0A3S9WIZ3_9MICO</name>
<dbReference type="InterPro" id="IPR009057">
    <property type="entry name" value="Homeodomain-like_sf"/>
</dbReference>
<dbReference type="RefSeq" id="WP_127011927.1">
    <property type="nucleotide sequence ID" value="NZ_CP031422.1"/>
</dbReference>
<dbReference type="SUPFAM" id="SSF46689">
    <property type="entry name" value="Homeodomain-like"/>
    <property type="match status" value="1"/>
</dbReference>
<dbReference type="KEGG" id="moy:CVS54_01150"/>
<dbReference type="GO" id="GO:0003700">
    <property type="term" value="F:DNA-binding transcription factor activity"/>
    <property type="evidence" value="ECO:0007669"/>
    <property type="project" value="TreeGrafter"/>
</dbReference>
<feature type="DNA-binding region" description="H-T-H motif" evidence="5">
    <location>
        <begin position="31"/>
        <end position="50"/>
    </location>
</feature>
<keyword evidence="4" id="KW-0804">Transcription</keyword>
<reference evidence="7 8" key="1">
    <citation type="submission" date="2018-08" db="EMBL/GenBank/DDBJ databases">
        <title>Microbacterium oxydans strain HG3.</title>
        <authorList>
            <person name="ORTET P."/>
        </authorList>
    </citation>
    <scope>NUCLEOTIDE SEQUENCE [LARGE SCALE GENOMIC DNA]</scope>
    <source>
        <strain evidence="7 8">HG3</strain>
    </source>
</reference>